<gene>
    <name evidence="6" type="ORF">D9V41_13090</name>
</gene>
<evidence type="ECO:0000256" key="1">
    <source>
        <dbReference type="ARBA" id="ARBA00023015"/>
    </source>
</evidence>
<dbReference type="Proteomes" id="UP000282515">
    <property type="component" value="Unassembled WGS sequence"/>
</dbReference>
<evidence type="ECO:0000259" key="5">
    <source>
        <dbReference type="PROSITE" id="PS50977"/>
    </source>
</evidence>
<dbReference type="PRINTS" id="PR00455">
    <property type="entry name" value="HTHTETR"/>
</dbReference>
<dbReference type="InterPro" id="IPR009057">
    <property type="entry name" value="Homeodomain-like_sf"/>
</dbReference>
<proteinExistence type="predicted"/>
<dbReference type="GO" id="GO:0000976">
    <property type="term" value="F:transcription cis-regulatory region binding"/>
    <property type="evidence" value="ECO:0007669"/>
    <property type="project" value="TreeGrafter"/>
</dbReference>
<name>A0A3L8PI75_9ACTN</name>
<accession>A0A3L8PI75</accession>
<evidence type="ECO:0000256" key="2">
    <source>
        <dbReference type="ARBA" id="ARBA00023125"/>
    </source>
</evidence>
<dbReference type="SUPFAM" id="SSF46689">
    <property type="entry name" value="Homeodomain-like"/>
    <property type="match status" value="1"/>
</dbReference>
<protein>
    <submittedName>
        <fullName evidence="6">TetR/AcrR family transcriptional regulator</fullName>
    </submittedName>
</protein>
<dbReference type="Gene3D" id="1.10.357.10">
    <property type="entry name" value="Tetracycline Repressor, domain 2"/>
    <property type="match status" value="1"/>
</dbReference>
<feature type="domain" description="HTH tetR-type" evidence="5">
    <location>
        <begin position="16"/>
        <end position="76"/>
    </location>
</feature>
<evidence type="ECO:0000313" key="6">
    <source>
        <dbReference type="EMBL" id="RLV55027.1"/>
    </source>
</evidence>
<keyword evidence="3" id="KW-0804">Transcription</keyword>
<dbReference type="AlphaFoldDB" id="A0A3L8PI75"/>
<dbReference type="EMBL" id="RDBF01000011">
    <property type="protein sequence ID" value="RLV55027.1"/>
    <property type="molecule type" value="Genomic_DNA"/>
</dbReference>
<dbReference type="Pfam" id="PF00440">
    <property type="entry name" value="TetR_N"/>
    <property type="match status" value="1"/>
</dbReference>
<keyword evidence="2 4" id="KW-0238">DNA-binding</keyword>
<feature type="DNA-binding region" description="H-T-H motif" evidence="4">
    <location>
        <begin position="39"/>
        <end position="58"/>
    </location>
</feature>
<keyword evidence="7" id="KW-1185">Reference proteome</keyword>
<evidence type="ECO:0000256" key="3">
    <source>
        <dbReference type="ARBA" id="ARBA00023163"/>
    </source>
</evidence>
<keyword evidence="1" id="KW-0805">Transcription regulation</keyword>
<dbReference type="GO" id="GO:0003700">
    <property type="term" value="F:DNA-binding transcription factor activity"/>
    <property type="evidence" value="ECO:0007669"/>
    <property type="project" value="TreeGrafter"/>
</dbReference>
<reference evidence="6 7" key="1">
    <citation type="submission" date="2018-10" db="EMBL/GenBank/DDBJ databases">
        <title>Aeromicrobium sp. 9W16Y-2 whole genome shotgun sequence.</title>
        <authorList>
            <person name="Li F."/>
        </authorList>
    </citation>
    <scope>NUCLEOTIDE SEQUENCE [LARGE SCALE GENOMIC DNA]</scope>
    <source>
        <strain evidence="6 7">9W16Y-2</strain>
    </source>
</reference>
<dbReference type="PANTHER" id="PTHR30055:SF234">
    <property type="entry name" value="HTH-TYPE TRANSCRIPTIONAL REGULATOR BETI"/>
    <property type="match status" value="1"/>
</dbReference>
<evidence type="ECO:0000313" key="7">
    <source>
        <dbReference type="Proteomes" id="UP000282515"/>
    </source>
</evidence>
<dbReference type="PANTHER" id="PTHR30055">
    <property type="entry name" value="HTH-TYPE TRANSCRIPTIONAL REGULATOR RUTR"/>
    <property type="match status" value="1"/>
</dbReference>
<organism evidence="6 7">
    <name type="scientific">Aeromicrobium phragmitis</name>
    <dbReference type="NCBI Taxonomy" id="2478914"/>
    <lineage>
        <taxon>Bacteria</taxon>
        <taxon>Bacillati</taxon>
        <taxon>Actinomycetota</taxon>
        <taxon>Actinomycetes</taxon>
        <taxon>Propionibacteriales</taxon>
        <taxon>Nocardioidaceae</taxon>
        <taxon>Aeromicrobium</taxon>
    </lineage>
</organism>
<dbReference type="OrthoDB" id="3786809at2"/>
<evidence type="ECO:0000256" key="4">
    <source>
        <dbReference type="PROSITE-ProRule" id="PRU00335"/>
    </source>
</evidence>
<comment type="caution">
    <text evidence="6">The sequence shown here is derived from an EMBL/GenBank/DDBJ whole genome shotgun (WGS) entry which is preliminary data.</text>
</comment>
<sequence>MCKGGRMRTVAQQRGEASTRRMIEATRALLAEGGLTAVTVAAVARRAGTSNGSLYHRFGDRQGLLLAVQDSLLTALESEAVAAMEEAVVLEPQEAAARAVGEALRLFADYRPVLRAFFVEGQSIDAFVDRNARCTHLLAAQAESLLVERLGMTPTRAAAVYRVLFSVGAAQSLFTEDQMRQGPVAQDELAAVLTRLVSPGGQ</sequence>
<dbReference type="PROSITE" id="PS50977">
    <property type="entry name" value="HTH_TETR_2"/>
    <property type="match status" value="1"/>
</dbReference>
<dbReference type="InterPro" id="IPR050109">
    <property type="entry name" value="HTH-type_TetR-like_transc_reg"/>
</dbReference>
<dbReference type="InterPro" id="IPR001647">
    <property type="entry name" value="HTH_TetR"/>
</dbReference>